<dbReference type="PANTHER" id="PTHR36617">
    <property type="entry name" value="PROTEIN, PUTATIVE-RELATED"/>
    <property type="match status" value="1"/>
</dbReference>
<sequence length="250" mass="29422">MERWGWVEGGNGWVWRRRLLAWEEESMRECITLLDNIVLQVHIQDRWRWLLDPVHGYSVDGTYRFLTNLEVQVANDAFIDVWHKLVPTKVLLFAWRLLQDRNPTRANLVRRLILQPNDNLCVGGCGLSETTGHLFIGCESFGSVWVLLCHWLGFSFVPPGSIKDHYIQFTHLAGLSRSTHVFFKVIWLACVWAIWKERNNRVFNDTVIDLLHIVEKVKLNSFLWLSSNIEPIAFGFYDWWRHPLYCMGVI</sequence>
<feature type="domain" description="Reverse transcriptase zinc-binding" evidence="1">
    <location>
        <begin position="57"/>
        <end position="145"/>
    </location>
</feature>
<name>Q2HUJ1_MEDTR</name>
<evidence type="ECO:0000259" key="1">
    <source>
        <dbReference type="Pfam" id="PF13966"/>
    </source>
</evidence>
<accession>Q2HUJ1</accession>
<protein>
    <submittedName>
        <fullName evidence="2">H+-transporting two-sector ATPase, alpha/beta subunit, central region, related</fullName>
    </submittedName>
</protein>
<gene>
    <name evidence="2" type="ORF">MtrDRAFT_AC149131g28v2</name>
</gene>
<dbReference type="EMBL" id="AC149131">
    <property type="protein sequence ID" value="ABD32575.1"/>
    <property type="molecule type" value="Genomic_DNA"/>
</dbReference>
<dbReference type="PANTHER" id="PTHR36617:SF5">
    <property type="entry name" value="OS05G0421675 PROTEIN"/>
    <property type="match status" value="1"/>
</dbReference>
<reference evidence="2" key="2">
    <citation type="submission" date="2007-03" db="EMBL/GenBank/DDBJ databases">
        <authorList>
            <consortium name="The International Medicago Genome Annotation Group"/>
        </authorList>
    </citation>
    <scope>NUCLEOTIDE SEQUENCE</scope>
</reference>
<dbReference type="AlphaFoldDB" id="Q2HUJ1"/>
<organism evidence="2">
    <name type="scientific">Medicago truncatula</name>
    <name type="common">Barrel medic</name>
    <name type="synonym">Medicago tribuloides</name>
    <dbReference type="NCBI Taxonomy" id="3880"/>
    <lineage>
        <taxon>Eukaryota</taxon>
        <taxon>Viridiplantae</taxon>
        <taxon>Streptophyta</taxon>
        <taxon>Embryophyta</taxon>
        <taxon>Tracheophyta</taxon>
        <taxon>Spermatophyta</taxon>
        <taxon>Magnoliopsida</taxon>
        <taxon>eudicotyledons</taxon>
        <taxon>Gunneridae</taxon>
        <taxon>Pentapetalae</taxon>
        <taxon>rosids</taxon>
        <taxon>fabids</taxon>
        <taxon>Fabales</taxon>
        <taxon>Fabaceae</taxon>
        <taxon>Papilionoideae</taxon>
        <taxon>50 kb inversion clade</taxon>
        <taxon>NPAAA clade</taxon>
        <taxon>Hologalegina</taxon>
        <taxon>IRL clade</taxon>
        <taxon>Trifolieae</taxon>
        <taxon>Medicago</taxon>
    </lineage>
</organism>
<evidence type="ECO:0000313" key="2">
    <source>
        <dbReference type="EMBL" id="ABD32575.1"/>
    </source>
</evidence>
<dbReference type="Pfam" id="PF13966">
    <property type="entry name" value="zf-RVT"/>
    <property type="match status" value="1"/>
</dbReference>
<reference evidence="2" key="1">
    <citation type="submission" date="2004-11" db="EMBL/GenBank/DDBJ databases">
        <authorList>
            <person name="Town C.D."/>
        </authorList>
    </citation>
    <scope>NUCLEOTIDE SEQUENCE</scope>
</reference>
<dbReference type="ExpressionAtlas" id="Q2HUJ1">
    <property type="expression patterns" value="differential"/>
</dbReference>
<dbReference type="InterPro" id="IPR026960">
    <property type="entry name" value="RVT-Znf"/>
</dbReference>
<proteinExistence type="predicted"/>
<dbReference type="OrthoDB" id="696485at2759"/>